<dbReference type="EMBL" id="HBUF01066406">
    <property type="protein sequence ID" value="CAG6627797.1"/>
    <property type="molecule type" value="Transcribed_RNA"/>
</dbReference>
<proteinExistence type="predicted"/>
<protein>
    <submittedName>
        <fullName evidence="1">Uncharacterized protein</fullName>
    </submittedName>
</protein>
<evidence type="ECO:0000313" key="1">
    <source>
        <dbReference type="EMBL" id="CAG6627800.1"/>
    </source>
</evidence>
<name>A0A8D8VNI4_9HEMI</name>
<dbReference type="EMBL" id="HBUF01066407">
    <property type="protein sequence ID" value="CAG6627800.1"/>
    <property type="molecule type" value="Transcribed_RNA"/>
</dbReference>
<dbReference type="EMBL" id="HBUF01238605">
    <property type="protein sequence ID" value="CAG6676076.1"/>
    <property type="molecule type" value="Transcribed_RNA"/>
</dbReference>
<dbReference type="EMBL" id="HBUF01066408">
    <property type="protein sequence ID" value="CAG6627803.1"/>
    <property type="molecule type" value="Transcribed_RNA"/>
</dbReference>
<dbReference type="EMBL" id="HBUF01443057">
    <property type="protein sequence ID" value="CAG6743082.1"/>
    <property type="molecule type" value="Transcribed_RNA"/>
</dbReference>
<reference evidence="1" key="1">
    <citation type="submission" date="2021-05" db="EMBL/GenBank/DDBJ databases">
        <authorList>
            <person name="Alioto T."/>
            <person name="Alioto T."/>
            <person name="Gomez Garrido J."/>
        </authorList>
    </citation>
    <scope>NUCLEOTIDE SEQUENCE</scope>
</reference>
<dbReference type="EMBL" id="HBUF01066409">
    <property type="protein sequence ID" value="CAG6627807.1"/>
    <property type="molecule type" value="Transcribed_RNA"/>
</dbReference>
<accession>A0A8D8VNI4</accession>
<dbReference type="EMBL" id="HBUF01443056">
    <property type="protein sequence ID" value="CAG6743081.1"/>
    <property type="molecule type" value="Transcribed_RNA"/>
</dbReference>
<dbReference type="EMBL" id="HBUF01066405">
    <property type="protein sequence ID" value="CAG6627795.1"/>
    <property type="molecule type" value="Transcribed_RNA"/>
</dbReference>
<sequence length="114" mass="13276">MIQDGTPLSNTTLPHLIYRGTPPLLMYLLLQVTKAENKLNRAKIEFFRNFGIEQKPTKCFTLDHHPQYPVLHLPILFKRDLLSADLQNEIRTLLYSHGKTVIPGFQQMLQNEMM</sequence>
<dbReference type="EMBL" id="HBUF01443058">
    <property type="protein sequence ID" value="CAG6743084.1"/>
    <property type="molecule type" value="Transcribed_RNA"/>
</dbReference>
<dbReference type="AlphaFoldDB" id="A0A8D8VNI4"/>
<dbReference type="EMBL" id="HBUF01238606">
    <property type="protein sequence ID" value="CAG6676078.1"/>
    <property type="molecule type" value="Transcribed_RNA"/>
</dbReference>
<organism evidence="1">
    <name type="scientific">Cacopsylla melanoneura</name>
    <dbReference type="NCBI Taxonomy" id="428564"/>
    <lineage>
        <taxon>Eukaryota</taxon>
        <taxon>Metazoa</taxon>
        <taxon>Ecdysozoa</taxon>
        <taxon>Arthropoda</taxon>
        <taxon>Hexapoda</taxon>
        <taxon>Insecta</taxon>
        <taxon>Pterygota</taxon>
        <taxon>Neoptera</taxon>
        <taxon>Paraneoptera</taxon>
        <taxon>Hemiptera</taxon>
        <taxon>Sternorrhyncha</taxon>
        <taxon>Psylloidea</taxon>
        <taxon>Psyllidae</taxon>
        <taxon>Psyllinae</taxon>
        <taxon>Cacopsylla</taxon>
    </lineage>
</organism>